<dbReference type="SUPFAM" id="SSF52777">
    <property type="entry name" value="CoA-dependent acyltransferases"/>
    <property type="match status" value="2"/>
</dbReference>
<sequence>MTRPRVRWTAIAATSFQRDFWFLDRVTRGRGTYNVAATMRWPVPPDIGVVTGIAEQIAERQPALRTRLAVADDVLYALVGDQAGVQLDVSAIHAVPSSWDTIVADLVREPIDPGGAGTVRLRLLSAPADPGQPARDGARLCAISHHALIDGRSLAGFLVEVCSTASTPGGTGSRRYTPGVSAAAHLTGFRRHHDDDVTYWTRRLRPVTRPSTSERRRDLVAGSPDAGSVALRLDHARRRAVADFAAARRSSAFLVLVAAFLEALRHGGYGEDLVVGISVDGRPATVDRGEYGCFTTVLPVRVDAVEAAGAGSAAEVHARLRDTFLDALDHATITLRDVQSIAGRVGLTEPYRYMATMLASAGDIQPLSSGTKVDLALTMIDRDGATDCHFVYRPGVLSRAEVTAVTAAFARAVASLTGHRGPSKTGGVGRAVRLRGFP</sequence>
<reference evidence="2 3" key="1">
    <citation type="submission" date="2020-03" db="EMBL/GenBank/DDBJ databases">
        <title>Whole genome shotgun sequence of Phytohabitans suffuscus NBRC 105367.</title>
        <authorList>
            <person name="Komaki H."/>
            <person name="Tamura T."/>
        </authorList>
    </citation>
    <scope>NUCLEOTIDE SEQUENCE [LARGE SCALE GENOMIC DNA]</scope>
    <source>
        <strain evidence="2 3">NBRC 105367</strain>
    </source>
</reference>
<evidence type="ECO:0000313" key="3">
    <source>
        <dbReference type="Proteomes" id="UP000503011"/>
    </source>
</evidence>
<dbReference type="GO" id="GO:0031177">
    <property type="term" value="F:phosphopantetheine binding"/>
    <property type="evidence" value="ECO:0007669"/>
    <property type="project" value="TreeGrafter"/>
</dbReference>
<dbReference type="GO" id="GO:0005737">
    <property type="term" value="C:cytoplasm"/>
    <property type="evidence" value="ECO:0007669"/>
    <property type="project" value="TreeGrafter"/>
</dbReference>
<dbReference type="PANTHER" id="PTHR45527:SF1">
    <property type="entry name" value="FATTY ACID SYNTHASE"/>
    <property type="match status" value="1"/>
</dbReference>
<dbReference type="Proteomes" id="UP000503011">
    <property type="component" value="Chromosome"/>
</dbReference>
<dbReference type="RefSeq" id="WP_173161725.1">
    <property type="nucleotide sequence ID" value="NZ_AP022871.1"/>
</dbReference>
<name>A0A6F8YUA6_9ACTN</name>
<dbReference type="GO" id="GO:0008610">
    <property type="term" value="P:lipid biosynthetic process"/>
    <property type="evidence" value="ECO:0007669"/>
    <property type="project" value="UniProtKB-ARBA"/>
</dbReference>
<dbReference type="KEGG" id="psuu:Psuf_070430"/>
<organism evidence="2 3">
    <name type="scientific">Phytohabitans suffuscus</name>
    <dbReference type="NCBI Taxonomy" id="624315"/>
    <lineage>
        <taxon>Bacteria</taxon>
        <taxon>Bacillati</taxon>
        <taxon>Actinomycetota</taxon>
        <taxon>Actinomycetes</taxon>
        <taxon>Micromonosporales</taxon>
        <taxon>Micromonosporaceae</taxon>
    </lineage>
</organism>
<protein>
    <recommendedName>
        <fullName evidence="1">Condensation domain-containing protein</fullName>
    </recommendedName>
</protein>
<dbReference type="InterPro" id="IPR001242">
    <property type="entry name" value="Condensation_dom"/>
</dbReference>
<keyword evidence="3" id="KW-1185">Reference proteome</keyword>
<dbReference type="GO" id="GO:0044550">
    <property type="term" value="P:secondary metabolite biosynthetic process"/>
    <property type="evidence" value="ECO:0007669"/>
    <property type="project" value="TreeGrafter"/>
</dbReference>
<evidence type="ECO:0000259" key="1">
    <source>
        <dbReference type="Pfam" id="PF00668"/>
    </source>
</evidence>
<dbReference type="Pfam" id="PF00668">
    <property type="entry name" value="Condensation"/>
    <property type="match status" value="1"/>
</dbReference>
<dbReference type="Gene3D" id="3.30.559.30">
    <property type="entry name" value="Nonribosomal peptide synthetase, condensation domain"/>
    <property type="match status" value="1"/>
</dbReference>
<dbReference type="Gene3D" id="3.30.559.10">
    <property type="entry name" value="Chloramphenicol acetyltransferase-like domain"/>
    <property type="match status" value="1"/>
</dbReference>
<dbReference type="EMBL" id="AP022871">
    <property type="protein sequence ID" value="BCB89730.1"/>
    <property type="molecule type" value="Genomic_DNA"/>
</dbReference>
<dbReference type="InterPro" id="IPR023213">
    <property type="entry name" value="CAT-like_dom_sf"/>
</dbReference>
<reference evidence="2 3" key="2">
    <citation type="submission" date="2020-03" db="EMBL/GenBank/DDBJ databases">
        <authorList>
            <person name="Ichikawa N."/>
            <person name="Kimura A."/>
            <person name="Kitahashi Y."/>
            <person name="Uohara A."/>
        </authorList>
    </citation>
    <scope>NUCLEOTIDE SEQUENCE [LARGE SCALE GENOMIC DNA]</scope>
    <source>
        <strain evidence="2 3">NBRC 105367</strain>
    </source>
</reference>
<proteinExistence type="predicted"/>
<dbReference type="AlphaFoldDB" id="A0A6F8YUA6"/>
<dbReference type="GO" id="GO:0043041">
    <property type="term" value="P:amino acid activation for nonribosomal peptide biosynthetic process"/>
    <property type="evidence" value="ECO:0007669"/>
    <property type="project" value="TreeGrafter"/>
</dbReference>
<dbReference type="GO" id="GO:0003824">
    <property type="term" value="F:catalytic activity"/>
    <property type="evidence" value="ECO:0007669"/>
    <property type="project" value="InterPro"/>
</dbReference>
<dbReference type="PANTHER" id="PTHR45527">
    <property type="entry name" value="NONRIBOSOMAL PEPTIDE SYNTHETASE"/>
    <property type="match status" value="1"/>
</dbReference>
<evidence type="ECO:0000313" key="2">
    <source>
        <dbReference type="EMBL" id="BCB89730.1"/>
    </source>
</evidence>
<feature type="domain" description="Condensation" evidence="1">
    <location>
        <begin position="11"/>
        <end position="342"/>
    </location>
</feature>
<accession>A0A6F8YUA6</accession>
<gene>
    <name evidence="2" type="ORF">Psuf_070430</name>
</gene>